<dbReference type="Gene3D" id="3.10.110.10">
    <property type="entry name" value="Ubiquitin Conjugating Enzyme"/>
    <property type="match status" value="1"/>
</dbReference>
<dbReference type="SUPFAM" id="SSF54495">
    <property type="entry name" value="UBC-like"/>
    <property type="match status" value="1"/>
</dbReference>
<keyword evidence="2" id="KW-0963">Cytoplasm</keyword>
<organism evidence="3">
    <name type="scientific">Palpitomonas bilix</name>
    <dbReference type="NCBI Taxonomy" id="652834"/>
    <lineage>
        <taxon>Eukaryota</taxon>
        <taxon>Eukaryota incertae sedis</taxon>
    </lineage>
</organism>
<name>A0A7S3GEK3_9EUKA</name>
<evidence type="ECO:0008006" key="4">
    <source>
        <dbReference type="Google" id="ProtNLM"/>
    </source>
</evidence>
<sequence>MLTCQNSEAQEEENEAICAIYGDAISIDSSVSSARRVVLRSYVNNGTAVFNVSQQLPAAEPTVQVECDALTALPDVQKRFYDSLKTFTSTLDKQEPFLLDLFEWMKETLESLLARADGGNAEHLKAPEPCKASSCSNVEGEKSGESVILVKLDHMRDKGRYCRTLRKWADELGLCGGVFTYKRLVFWIVAGENASVKEFARLSVCENVDVNRAGKPCKERMYEIVCERSKGENVVHISLPFSQGDHGEFAVFDAATEEELRQIFGHYGLMEEFETAAKLRVRFH</sequence>
<dbReference type="PANTHER" id="PTHR15628">
    <property type="entry name" value="RWD DOMAIN-CONTAINING PROTEIN 3"/>
    <property type="match status" value="1"/>
</dbReference>
<reference evidence="3" key="1">
    <citation type="submission" date="2021-01" db="EMBL/GenBank/DDBJ databases">
        <authorList>
            <person name="Corre E."/>
            <person name="Pelletier E."/>
            <person name="Niang G."/>
            <person name="Scheremetjew M."/>
            <person name="Finn R."/>
            <person name="Kale V."/>
            <person name="Holt S."/>
            <person name="Cochrane G."/>
            <person name="Meng A."/>
            <person name="Brown T."/>
            <person name="Cohen L."/>
        </authorList>
    </citation>
    <scope>NUCLEOTIDE SEQUENCE</scope>
    <source>
        <strain evidence="3">NIES-2562</strain>
    </source>
</reference>
<evidence type="ECO:0000313" key="3">
    <source>
        <dbReference type="EMBL" id="CAE0263838.1"/>
    </source>
</evidence>
<protein>
    <recommendedName>
        <fullName evidence="4">RWD domain-containing protein 3</fullName>
    </recommendedName>
</protein>
<gene>
    <name evidence="3" type="ORF">PBIL07802_LOCUS26141</name>
</gene>
<evidence type="ECO:0000256" key="1">
    <source>
        <dbReference type="ARBA" id="ARBA00004496"/>
    </source>
</evidence>
<dbReference type="GO" id="GO:0005737">
    <property type="term" value="C:cytoplasm"/>
    <property type="evidence" value="ECO:0007669"/>
    <property type="project" value="UniProtKB-SubCell"/>
</dbReference>
<accession>A0A7S3GEK3</accession>
<dbReference type="PANTHER" id="PTHR15628:SF1">
    <property type="entry name" value="RWD DOMAIN-CONTAINING PROTEIN 3"/>
    <property type="match status" value="1"/>
</dbReference>
<dbReference type="InterPro" id="IPR016135">
    <property type="entry name" value="UBQ-conjugating_enzyme/RWD"/>
</dbReference>
<evidence type="ECO:0000256" key="2">
    <source>
        <dbReference type="ARBA" id="ARBA00022490"/>
    </source>
</evidence>
<dbReference type="EMBL" id="HBIB01040212">
    <property type="protein sequence ID" value="CAE0263838.1"/>
    <property type="molecule type" value="Transcribed_RNA"/>
</dbReference>
<dbReference type="InterPro" id="IPR038840">
    <property type="entry name" value="RWDD3"/>
</dbReference>
<dbReference type="GO" id="GO:1902073">
    <property type="term" value="P:positive regulation of hypoxia-inducible factor-1alpha signaling pathway"/>
    <property type="evidence" value="ECO:0007669"/>
    <property type="project" value="InterPro"/>
</dbReference>
<comment type="subcellular location">
    <subcellularLocation>
        <location evidence="1">Cytoplasm</location>
    </subcellularLocation>
</comment>
<dbReference type="AlphaFoldDB" id="A0A7S3GEK3"/>
<proteinExistence type="predicted"/>
<dbReference type="GO" id="GO:0033235">
    <property type="term" value="P:positive regulation of protein sumoylation"/>
    <property type="evidence" value="ECO:0007669"/>
    <property type="project" value="InterPro"/>
</dbReference>